<evidence type="ECO:0000313" key="3">
    <source>
        <dbReference type="Proteomes" id="UP001187192"/>
    </source>
</evidence>
<sequence length="41" mass="4128">MGNSSLELTISVPGFSSSPSLPSSETERGFGVAIEAEATPS</sequence>
<name>A0AA88AEA2_FICCA</name>
<evidence type="ECO:0000313" key="2">
    <source>
        <dbReference type="EMBL" id="GMN38751.1"/>
    </source>
</evidence>
<feature type="compositionally biased region" description="Low complexity" evidence="1">
    <location>
        <begin position="11"/>
        <end position="24"/>
    </location>
</feature>
<proteinExistence type="predicted"/>
<reference evidence="2" key="1">
    <citation type="submission" date="2023-07" db="EMBL/GenBank/DDBJ databases">
        <title>draft genome sequence of fig (Ficus carica).</title>
        <authorList>
            <person name="Takahashi T."/>
            <person name="Nishimura K."/>
        </authorList>
    </citation>
    <scope>NUCLEOTIDE SEQUENCE</scope>
</reference>
<dbReference type="AlphaFoldDB" id="A0AA88AEA2"/>
<protein>
    <submittedName>
        <fullName evidence="2">Uncharacterized protein</fullName>
    </submittedName>
</protein>
<comment type="caution">
    <text evidence="2">The sequence shown here is derived from an EMBL/GenBank/DDBJ whole genome shotgun (WGS) entry which is preliminary data.</text>
</comment>
<evidence type="ECO:0000256" key="1">
    <source>
        <dbReference type="SAM" id="MobiDB-lite"/>
    </source>
</evidence>
<keyword evidence="3" id="KW-1185">Reference proteome</keyword>
<gene>
    <name evidence="2" type="ORF">TIFTF001_007992</name>
</gene>
<accession>A0AA88AEA2</accession>
<feature type="region of interest" description="Disordered" evidence="1">
    <location>
        <begin position="1"/>
        <end position="31"/>
    </location>
</feature>
<organism evidence="2 3">
    <name type="scientific">Ficus carica</name>
    <name type="common">Common fig</name>
    <dbReference type="NCBI Taxonomy" id="3494"/>
    <lineage>
        <taxon>Eukaryota</taxon>
        <taxon>Viridiplantae</taxon>
        <taxon>Streptophyta</taxon>
        <taxon>Embryophyta</taxon>
        <taxon>Tracheophyta</taxon>
        <taxon>Spermatophyta</taxon>
        <taxon>Magnoliopsida</taxon>
        <taxon>eudicotyledons</taxon>
        <taxon>Gunneridae</taxon>
        <taxon>Pentapetalae</taxon>
        <taxon>rosids</taxon>
        <taxon>fabids</taxon>
        <taxon>Rosales</taxon>
        <taxon>Moraceae</taxon>
        <taxon>Ficeae</taxon>
        <taxon>Ficus</taxon>
    </lineage>
</organism>
<dbReference type="EMBL" id="BTGU01000008">
    <property type="protein sequence ID" value="GMN38751.1"/>
    <property type="molecule type" value="Genomic_DNA"/>
</dbReference>
<dbReference type="Proteomes" id="UP001187192">
    <property type="component" value="Unassembled WGS sequence"/>
</dbReference>